<name>A0A090VUT4_PSEVU</name>
<accession>A0A090VUT4</accession>
<evidence type="ECO:0000313" key="1">
    <source>
        <dbReference type="EMBL" id="GAL58957.1"/>
    </source>
</evidence>
<organism evidence="1 2">
    <name type="scientific">Pseudescherichia vulneris NBRC 102420</name>
    <dbReference type="NCBI Taxonomy" id="1115515"/>
    <lineage>
        <taxon>Bacteria</taxon>
        <taxon>Pseudomonadati</taxon>
        <taxon>Pseudomonadota</taxon>
        <taxon>Gammaproteobacteria</taxon>
        <taxon>Enterobacterales</taxon>
        <taxon>Enterobacteriaceae</taxon>
        <taxon>Pseudescherichia</taxon>
    </lineage>
</organism>
<dbReference type="OrthoDB" id="6624930at2"/>
<dbReference type="AlphaFoldDB" id="A0A090VUT4"/>
<gene>
    <name evidence="1" type="ORF">EV102420_14_00160</name>
</gene>
<keyword evidence="2" id="KW-1185">Reference proteome</keyword>
<evidence type="ECO:0000313" key="2">
    <source>
        <dbReference type="Proteomes" id="UP000029462"/>
    </source>
</evidence>
<reference evidence="1 2" key="1">
    <citation type="submission" date="2014-09" db="EMBL/GenBank/DDBJ databases">
        <title>Whole genome shotgun sequence of Escherichia vulneris NBRC 102420.</title>
        <authorList>
            <person name="Yoshida Y."/>
            <person name="Hosoyama A."/>
            <person name="Tsuchikane K."/>
            <person name="Ohji S."/>
            <person name="Ichikawa N."/>
            <person name="Kimura A."/>
            <person name="Yamazoe A."/>
            <person name="Ezaki T."/>
            <person name="Fujita N."/>
        </authorList>
    </citation>
    <scope>NUCLEOTIDE SEQUENCE [LARGE SCALE GENOMIC DNA]</scope>
    <source>
        <strain evidence="1 2">NBRC 102420</strain>
    </source>
</reference>
<dbReference type="EMBL" id="BBMZ01000014">
    <property type="protein sequence ID" value="GAL58957.1"/>
    <property type="molecule type" value="Genomic_DNA"/>
</dbReference>
<sequence>MSNKLKVMATPAAPTVINASESDDYTIDEYDIKAGLELIIPAYQDAKVNDTVRVIWGDARSEEYPVTALDQLPMNIDILNDYPPECHADGVYDVYYIVLDEYQNENPSAHLTLTIAAGEHVGTLPAPEVPDAAPGYINYNAAEDDVEVDITYAPMNAGDSITLTVQGYDKDTDQQKFNKDYPAYTVTAADVAVGSVKMLNTVTLADMQVIGEEAYALFWYTVTPADGSAVETSVTFKTIVDVIPPGSM</sequence>
<dbReference type="RefSeq" id="WP_042392369.1">
    <property type="nucleotide sequence ID" value="NZ_BBMZ01000014.1"/>
</dbReference>
<dbReference type="Proteomes" id="UP000029462">
    <property type="component" value="Unassembled WGS sequence"/>
</dbReference>
<comment type="caution">
    <text evidence="1">The sequence shown here is derived from an EMBL/GenBank/DDBJ whole genome shotgun (WGS) entry which is preliminary data.</text>
</comment>
<proteinExistence type="predicted"/>
<protein>
    <submittedName>
        <fullName evidence="1">Uncharacterized protein</fullName>
    </submittedName>
</protein>